<evidence type="ECO:0000313" key="10">
    <source>
        <dbReference type="EMBL" id="ANF96450.1"/>
    </source>
</evidence>
<comment type="function">
    <text evidence="1">Catalyzes the reversible cyclization of carbamoyl aspartate to dihydroorotate.</text>
</comment>
<sequence>MQPNTWNCIIKGGLVVLPDRIEQLDIVIQEGRIQSLMPYQTASEELPLPVIDAAGLHVLPGAIDIHVHFNEPGLGAWEGFETGSAALAAGGITTYVDMPLNGVPPTVKPEYLILKKQAAEGRSYVDYALWGGLVEGNIDQLEGLAAGGAAGFKAFMSEPGGEGEEIFTRADDQTLLEGMKEIARLGGVLAVHAEDEQLVSVLAAEARQQGRMDAIDYIHSRPVEAEMLAVQQALSYARESGCALHFVHISSREAVDIIIAAKKEGLDVTVETCPHYLVLTEESMLTQGSIVKCAPPLRSRQQQEQLWEAVREGLIDIIASDHSPCPPAMKQSDDFFAVWGGISGGQSTLLLMLEQGYHQRGIPLPQLMQMLADQPAERLGLSHIKGKIAEGMDADLVLVNLTEPYELTYEELYDRHKQNPYTGFTFSSTIVRTLVRGNTVYQSEQGLVSQPVGRFIARQPGGVVHG</sequence>
<evidence type="ECO:0000256" key="2">
    <source>
        <dbReference type="ARBA" id="ARBA00010286"/>
    </source>
</evidence>
<dbReference type="RefSeq" id="WP_060534306.1">
    <property type="nucleotide sequence ID" value="NZ_CP013023.1"/>
</dbReference>
<evidence type="ECO:0000256" key="5">
    <source>
        <dbReference type="ARBA" id="ARBA00022723"/>
    </source>
</evidence>
<proteinExistence type="inferred from homology"/>
<dbReference type="InterPro" id="IPR032466">
    <property type="entry name" value="Metal_Hydrolase"/>
</dbReference>
<evidence type="ECO:0000256" key="4">
    <source>
        <dbReference type="ARBA" id="ARBA00022631"/>
    </source>
</evidence>
<dbReference type="PANTHER" id="PTHR43668">
    <property type="entry name" value="ALLANTOINASE"/>
    <property type="match status" value="1"/>
</dbReference>
<reference evidence="10 11" key="2">
    <citation type="journal article" date="2016" name="Int. J. Syst. Evol. Microbiol.">
        <title>Paenibacillus bovis sp. nov., isolated from raw yak (Bos grunniens) milk.</title>
        <authorList>
            <person name="Gao C."/>
            <person name="Han J."/>
            <person name="Liu Z."/>
            <person name="Xu X."/>
            <person name="Hang F."/>
            <person name="Wu Z."/>
        </authorList>
    </citation>
    <scope>NUCLEOTIDE SEQUENCE [LARGE SCALE GENOMIC DNA]</scope>
    <source>
        <strain evidence="10 11">BD3526</strain>
    </source>
</reference>
<comment type="cofactor">
    <cofactor evidence="8">
        <name>Zn(2+)</name>
        <dbReference type="ChEBI" id="CHEBI:29105"/>
    </cofactor>
    <text evidence="8">Binds 2 Zn(2+) ions per subunit.</text>
</comment>
<accession>A0A172ZH32</accession>
<dbReference type="GO" id="GO:0005737">
    <property type="term" value="C:cytoplasm"/>
    <property type="evidence" value="ECO:0007669"/>
    <property type="project" value="TreeGrafter"/>
</dbReference>
<dbReference type="GO" id="GO:0050897">
    <property type="term" value="F:cobalt ion binding"/>
    <property type="evidence" value="ECO:0007669"/>
    <property type="project" value="InterPro"/>
</dbReference>
<dbReference type="Proteomes" id="UP000078148">
    <property type="component" value="Chromosome"/>
</dbReference>
<feature type="binding site" evidence="8">
    <location>
        <position position="66"/>
    </location>
    <ligand>
        <name>Zn(2+)</name>
        <dbReference type="ChEBI" id="CHEBI:29105"/>
        <label>1</label>
    </ligand>
</feature>
<keyword evidence="7 8" id="KW-0862">Zinc</keyword>
<keyword evidence="11" id="KW-1185">Reference proteome</keyword>
<evidence type="ECO:0000259" key="9">
    <source>
        <dbReference type="Pfam" id="PF01979"/>
    </source>
</evidence>
<dbReference type="SUPFAM" id="SSF51556">
    <property type="entry name" value="Metallo-dependent hydrolases"/>
    <property type="match status" value="1"/>
</dbReference>
<dbReference type="STRING" id="1616788.AR543_10840"/>
<dbReference type="GO" id="GO:0006145">
    <property type="term" value="P:purine nucleobase catabolic process"/>
    <property type="evidence" value="ECO:0007669"/>
    <property type="project" value="TreeGrafter"/>
</dbReference>
<keyword evidence="6 8" id="KW-0378">Hydrolase</keyword>
<dbReference type="GO" id="GO:0008270">
    <property type="term" value="F:zinc ion binding"/>
    <property type="evidence" value="ECO:0007669"/>
    <property type="project" value="InterPro"/>
</dbReference>
<dbReference type="KEGG" id="pbv:AR543_10840"/>
<dbReference type="UniPathway" id="UPA00395">
    <property type="reaction ID" value="UER00653"/>
</dbReference>
<comment type="catalytic activity">
    <reaction evidence="8">
        <text>(S)-allantoin + H2O = allantoate + H(+)</text>
        <dbReference type="Rhea" id="RHEA:17029"/>
        <dbReference type="ChEBI" id="CHEBI:15377"/>
        <dbReference type="ChEBI" id="CHEBI:15378"/>
        <dbReference type="ChEBI" id="CHEBI:15678"/>
        <dbReference type="ChEBI" id="CHEBI:17536"/>
        <dbReference type="EC" id="3.5.2.5"/>
    </reaction>
</comment>
<dbReference type="InterPro" id="IPR006680">
    <property type="entry name" value="Amidohydro-rel"/>
</dbReference>
<dbReference type="Gene3D" id="3.20.20.140">
    <property type="entry name" value="Metal-dependent hydrolases"/>
    <property type="match status" value="1"/>
</dbReference>
<dbReference type="EC" id="3.5.2.5" evidence="8"/>
<feature type="binding site" evidence="8">
    <location>
        <position position="321"/>
    </location>
    <ligand>
        <name>Zn(2+)</name>
        <dbReference type="ChEBI" id="CHEBI:29105"/>
        <label>1</label>
    </ligand>
</feature>
<dbReference type="EMBL" id="CP013023">
    <property type="protein sequence ID" value="ANF96450.1"/>
    <property type="molecule type" value="Genomic_DNA"/>
</dbReference>
<feature type="binding site" evidence="8">
    <location>
        <position position="68"/>
    </location>
    <ligand>
        <name>Zn(2+)</name>
        <dbReference type="ChEBI" id="CHEBI:29105"/>
        <label>1</label>
    </ligand>
</feature>
<gene>
    <name evidence="8" type="primary">allB</name>
    <name evidence="10" type="ORF">AR543_10840</name>
</gene>
<dbReference type="GO" id="GO:0004038">
    <property type="term" value="F:allantoinase activity"/>
    <property type="evidence" value="ECO:0007669"/>
    <property type="project" value="UniProtKB-UniRule"/>
</dbReference>
<keyword evidence="4 8" id="KW-0659">Purine metabolism</keyword>
<feature type="binding site" evidence="8">
    <location>
        <position position="192"/>
    </location>
    <ligand>
        <name>Zn(2+)</name>
        <dbReference type="ChEBI" id="CHEBI:29105"/>
        <label>2</label>
    </ligand>
</feature>
<dbReference type="Pfam" id="PF01979">
    <property type="entry name" value="Amidohydro_1"/>
    <property type="match status" value="1"/>
</dbReference>
<feature type="domain" description="Amidohydrolase-related" evidence="9">
    <location>
        <begin position="58"/>
        <end position="440"/>
    </location>
</feature>
<dbReference type="HAMAP" id="MF_01645">
    <property type="entry name" value="Hydantoinase"/>
    <property type="match status" value="1"/>
</dbReference>
<dbReference type="Gene3D" id="2.30.40.10">
    <property type="entry name" value="Urease, subunit C, domain 1"/>
    <property type="match status" value="1"/>
</dbReference>
<reference evidence="11" key="1">
    <citation type="submission" date="2015-10" db="EMBL/GenBank/DDBJ databases">
        <title>Genome of Paenibacillus bovis sp. nov.</title>
        <authorList>
            <person name="Wu Z."/>
            <person name="Gao C."/>
            <person name="Liu Z."/>
            <person name="Zheng H."/>
        </authorList>
    </citation>
    <scope>NUCLEOTIDE SEQUENCE [LARGE SCALE GENOMIC DNA]</scope>
    <source>
        <strain evidence="11">BD3526</strain>
    </source>
</reference>
<feature type="modified residue" description="N6-carboxylysine" evidence="8">
    <location>
        <position position="153"/>
    </location>
</feature>
<feature type="binding site" evidence="8">
    <location>
        <position position="248"/>
    </location>
    <ligand>
        <name>Zn(2+)</name>
        <dbReference type="ChEBI" id="CHEBI:29105"/>
        <label>2</label>
    </ligand>
</feature>
<feature type="binding site" description="via carbamate group" evidence="8">
    <location>
        <position position="153"/>
    </location>
    <ligand>
        <name>Zn(2+)</name>
        <dbReference type="ChEBI" id="CHEBI:29105"/>
        <label>1</label>
    </ligand>
</feature>
<dbReference type="PANTHER" id="PTHR43668:SF4">
    <property type="entry name" value="ALLANTOINASE"/>
    <property type="match status" value="1"/>
</dbReference>
<comment type="subunit">
    <text evidence="3 8">Homotetramer.</text>
</comment>
<dbReference type="NCBIfam" id="TIGR03178">
    <property type="entry name" value="allantoinase"/>
    <property type="match status" value="1"/>
</dbReference>
<comment type="pathway">
    <text evidence="8">Nitrogen metabolism; (S)-allantoin degradation; allantoate from (S)-allantoin: step 1/1.</text>
</comment>
<dbReference type="AlphaFoldDB" id="A0A172ZH32"/>
<keyword evidence="5 8" id="KW-0479">Metal-binding</keyword>
<evidence type="ECO:0000256" key="7">
    <source>
        <dbReference type="ARBA" id="ARBA00022833"/>
    </source>
</evidence>
<comment type="similarity">
    <text evidence="2">Belongs to the metallo-dependent hydrolases superfamily. DHOase family. Class I DHOase subfamily.</text>
</comment>
<dbReference type="InterPro" id="IPR017593">
    <property type="entry name" value="Allantoinase"/>
</dbReference>
<dbReference type="PROSITE" id="PS00482">
    <property type="entry name" value="DIHYDROOROTASE_1"/>
    <property type="match status" value="1"/>
</dbReference>
<feature type="binding site" description="via carbamate group" evidence="8">
    <location>
        <position position="153"/>
    </location>
    <ligand>
        <name>Zn(2+)</name>
        <dbReference type="ChEBI" id="CHEBI:29105"/>
        <label>2</label>
    </ligand>
</feature>
<dbReference type="InterPro" id="IPR002195">
    <property type="entry name" value="Dihydroorotase_CS"/>
</dbReference>
<comment type="function">
    <text evidence="8">Catalyzes the conversion of allantoin (5-ureidohydantoin) to allantoic acid by hydrolytic cleavage of the five-member hydantoin ring.</text>
</comment>
<name>A0A172ZH32_9BACL</name>
<evidence type="ECO:0000256" key="6">
    <source>
        <dbReference type="ARBA" id="ARBA00022801"/>
    </source>
</evidence>
<dbReference type="InterPro" id="IPR047604">
    <property type="entry name" value="Allantoinase_bact"/>
</dbReference>
<dbReference type="InterPro" id="IPR011059">
    <property type="entry name" value="Metal-dep_hydrolase_composite"/>
</dbReference>
<evidence type="ECO:0000256" key="3">
    <source>
        <dbReference type="ARBA" id="ARBA00011881"/>
    </source>
</evidence>
<dbReference type="InterPro" id="IPR050138">
    <property type="entry name" value="DHOase/Allantoinase_Hydrolase"/>
</dbReference>
<protein>
    <recommendedName>
        <fullName evidence="8">Allantoinase</fullName>
        <ecNumber evidence="8">3.5.2.5</ecNumber>
    </recommendedName>
    <alternativeName>
        <fullName evidence="8">Allantoin-utilizing enzyme</fullName>
    </alternativeName>
</protein>
<organism evidence="10 11">
    <name type="scientific">Paenibacillus bovis</name>
    <dbReference type="NCBI Taxonomy" id="1616788"/>
    <lineage>
        <taxon>Bacteria</taxon>
        <taxon>Bacillati</taxon>
        <taxon>Bacillota</taxon>
        <taxon>Bacilli</taxon>
        <taxon>Bacillales</taxon>
        <taxon>Paenibacillaceae</taxon>
        <taxon>Paenibacillus</taxon>
    </lineage>
</organism>
<evidence type="ECO:0000313" key="11">
    <source>
        <dbReference type="Proteomes" id="UP000078148"/>
    </source>
</evidence>
<comment type="PTM">
    <text evidence="8">Carboxylation allows a single lysine to coordinate two zinc ions.</text>
</comment>
<dbReference type="GO" id="GO:0000256">
    <property type="term" value="P:allantoin catabolic process"/>
    <property type="evidence" value="ECO:0007669"/>
    <property type="project" value="UniProtKB-UniRule"/>
</dbReference>
<evidence type="ECO:0000256" key="1">
    <source>
        <dbReference type="ARBA" id="ARBA00002368"/>
    </source>
</evidence>
<evidence type="ECO:0000256" key="8">
    <source>
        <dbReference type="HAMAP-Rule" id="MF_01645"/>
    </source>
</evidence>
<comment type="similarity">
    <text evidence="8">Belongs to the metallo-dependent hydrolases superfamily. Allantoinase family.</text>
</comment>
<dbReference type="SUPFAM" id="SSF51338">
    <property type="entry name" value="Composite domain of metallo-dependent hydrolases"/>
    <property type="match status" value="1"/>
</dbReference>
<dbReference type="OrthoDB" id="9765462at2"/>